<dbReference type="GO" id="GO:0016491">
    <property type="term" value="F:oxidoreductase activity"/>
    <property type="evidence" value="ECO:0007669"/>
    <property type="project" value="UniProtKB-KW"/>
</dbReference>
<dbReference type="WBParaSite" id="BTMF_0000122901-mRNA-1">
    <property type="protein sequence ID" value="BTMF_0000122901-mRNA-1"/>
    <property type="gene ID" value="BTMF_0000122901"/>
</dbReference>
<feature type="transmembrane region" description="Helical" evidence="10">
    <location>
        <begin position="20"/>
        <end position="41"/>
    </location>
</feature>
<evidence type="ECO:0000256" key="7">
    <source>
        <dbReference type="ARBA" id="ARBA00023098"/>
    </source>
</evidence>
<dbReference type="PANTHER" id="PTHR43086">
    <property type="entry name" value="VERY-LONG-CHAIN 3-OXOOACYL-COA REDUCTASE"/>
    <property type="match status" value="1"/>
</dbReference>
<keyword evidence="8" id="KW-0275">Fatty acid biosynthesis</keyword>
<dbReference type="STRING" id="42155.A0A0R3Q4J4"/>
<evidence type="ECO:0000256" key="1">
    <source>
        <dbReference type="ARBA" id="ARBA00005194"/>
    </source>
</evidence>
<dbReference type="GO" id="GO:0005783">
    <property type="term" value="C:endoplasmic reticulum"/>
    <property type="evidence" value="ECO:0007669"/>
    <property type="project" value="TreeGrafter"/>
</dbReference>
<keyword evidence="12" id="KW-1185">Reference proteome</keyword>
<dbReference type="InterPro" id="IPR002347">
    <property type="entry name" value="SDR_fam"/>
</dbReference>
<comment type="pathway">
    <text evidence="1">Lipid metabolism; fatty acid biosynthesis.</text>
</comment>
<keyword evidence="6" id="KW-0560">Oxidoreductase</keyword>
<reference evidence="11 12" key="2">
    <citation type="submission" date="2018-11" db="EMBL/GenBank/DDBJ databases">
        <authorList>
            <consortium name="Pathogen Informatics"/>
        </authorList>
    </citation>
    <scope>NUCLEOTIDE SEQUENCE [LARGE SCALE GENOMIC DNA]</scope>
</reference>
<dbReference type="PANTHER" id="PTHR43086:SF2">
    <property type="entry name" value="HYDROXYSTEROID DEHYDROGENASE-LIKE PROTEIN 1"/>
    <property type="match status" value="1"/>
</dbReference>
<dbReference type="SUPFAM" id="SSF51735">
    <property type="entry name" value="NAD(P)-binding Rossmann-fold domains"/>
    <property type="match status" value="1"/>
</dbReference>
<keyword evidence="5" id="KW-0752">Steroid biosynthesis</keyword>
<evidence type="ECO:0000256" key="5">
    <source>
        <dbReference type="ARBA" id="ARBA00022955"/>
    </source>
</evidence>
<evidence type="ECO:0000313" key="13">
    <source>
        <dbReference type="WBParaSite" id="BTMF_0000122901-mRNA-1"/>
    </source>
</evidence>
<evidence type="ECO:0000256" key="10">
    <source>
        <dbReference type="SAM" id="Phobius"/>
    </source>
</evidence>
<keyword evidence="10" id="KW-1133">Transmembrane helix</keyword>
<proteinExistence type="inferred from homology"/>
<sequence>MRMFNLGYLSFVLKYLFQVYRMVCECALVLLGWIFLLYLLYHLAIIFYNLVYPFFIATPINLNKAAGGKWAVITGSTDGIGKAYAFELARRSFSIVLISRTQSKLDAVKEELEKECCIEIKTIAFDFTSGNINEYEKTVLFLLRQLDIGILVNNVGVSFSYPEVIYKAEGGLQRLADVDIVNTLPVTLLSAAVLPQMVERNNGIIVNISSATAYSPLSLLSVYSASKKYVTWFSNILQKEYAQTNIIIQTVCPMLVTTKMSKQATLSMDTFSSVLQVSRPSFFFVTAEDFAKNAIKTIGIVDETTGCFPHQLQAEIIKNFPEWIVVPYLSGKTKLVRKKALAKMARNMKTTS</sequence>
<dbReference type="InterPro" id="IPR020904">
    <property type="entry name" value="Sc_DH/Rdtase_CS"/>
</dbReference>
<organism evidence="13">
    <name type="scientific">Brugia timori</name>
    <dbReference type="NCBI Taxonomy" id="42155"/>
    <lineage>
        <taxon>Eukaryota</taxon>
        <taxon>Metazoa</taxon>
        <taxon>Ecdysozoa</taxon>
        <taxon>Nematoda</taxon>
        <taxon>Chromadorea</taxon>
        <taxon>Rhabditida</taxon>
        <taxon>Spirurina</taxon>
        <taxon>Spiruromorpha</taxon>
        <taxon>Filarioidea</taxon>
        <taxon>Onchocercidae</taxon>
        <taxon>Brugia</taxon>
    </lineage>
</organism>
<evidence type="ECO:0000256" key="6">
    <source>
        <dbReference type="ARBA" id="ARBA00023002"/>
    </source>
</evidence>
<dbReference type="Gene3D" id="3.40.50.720">
    <property type="entry name" value="NAD(P)-binding Rossmann-like Domain"/>
    <property type="match status" value="1"/>
</dbReference>
<dbReference type="PRINTS" id="PR00080">
    <property type="entry name" value="SDRFAMILY"/>
</dbReference>
<keyword evidence="4" id="KW-0521">NADP</keyword>
<accession>A0A0R3Q4J4</accession>
<dbReference type="FunFam" id="3.40.50.720:FF:000137">
    <property type="entry name" value="Hydroxysteroid (17-beta) dehydrogenase 3"/>
    <property type="match status" value="1"/>
</dbReference>
<keyword evidence="10" id="KW-0812">Transmembrane</keyword>
<evidence type="ECO:0000256" key="3">
    <source>
        <dbReference type="ARBA" id="ARBA00022832"/>
    </source>
</evidence>
<dbReference type="AlphaFoldDB" id="A0A0R3Q4J4"/>
<dbReference type="PRINTS" id="PR00081">
    <property type="entry name" value="GDHRDH"/>
</dbReference>
<dbReference type="EMBL" id="UZAG01000327">
    <property type="protein sequence ID" value="VDO08052.1"/>
    <property type="molecule type" value="Genomic_DNA"/>
</dbReference>
<reference evidence="13" key="1">
    <citation type="submission" date="2017-02" db="UniProtKB">
        <authorList>
            <consortium name="WormBaseParasite"/>
        </authorList>
    </citation>
    <scope>IDENTIFICATION</scope>
</reference>
<keyword evidence="3" id="KW-0276">Fatty acid metabolism</keyword>
<dbReference type="Proteomes" id="UP000280834">
    <property type="component" value="Unassembled WGS sequence"/>
</dbReference>
<name>A0A0R3Q4J4_9BILA</name>
<dbReference type="PROSITE" id="PS00061">
    <property type="entry name" value="ADH_SHORT"/>
    <property type="match status" value="1"/>
</dbReference>
<keyword evidence="10" id="KW-0472">Membrane</keyword>
<gene>
    <name evidence="11" type="ORF">BTMF_LOCUS576</name>
</gene>
<evidence type="ECO:0000256" key="2">
    <source>
        <dbReference type="ARBA" id="ARBA00022516"/>
    </source>
</evidence>
<evidence type="ECO:0000256" key="4">
    <source>
        <dbReference type="ARBA" id="ARBA00022857"/>
    </source>
</evidence>
<dbReference type="Pfam" id="PF00106">
    <property type="entry name" value="adh_short"/>
    <property type="match status" value="1"/>
</dbReference>
<comment type="similarity">
    <text evidence="9">Belongs to the short-chain dehydrogenases/reductases (SDR) family. 17-beta-HSD 3 subfamily.</text>
</comment>
<protein>
    <submittedName>
        <fullName evidence="13">Estradiol 17-beta-dehydrogenase 12</fullName>
    </submittedName>
</protein>
<keyword evidence="7" id="KW-0443">Lipid metabolism</keyword>
<evidence type="ECO:0000313" key="11">
    <source>
        <dbReference type="EMBL" id="VDO08052.1"/>
    </source>
</evidence>
<dbReference type="CDD" id="cd05356">
    <property type="entry name" value="17beta-HSD1_like_SDR_c"/>
    <property type="match status" value="1"/>
</dbReference>
<dbReference type="GO" id="GO:0030497">
    <property type="term" value="P:fatty acid elongation"/>
    <property type="evidence" value="ECO:0007669"/>
    <property type="project" value="TreeGrafter"/>
</dbReference>
<dbReference type="InterPro" id="IPR036291">
    <property type="entry name" value="NAD(P)-bd_dom_sf"/>
</dbReference>
<evidence type="ECO:0000313" key="12">
    <source>
        <dbReference type="Proteomes" id="UP000280834"/>
    </source>
</evidence>
<keyword evidence="2" id="KW-0444">Lipid biosynthesis</keyword>
<evidence type="ECO:0000256" key="8">
    <source>
        <dbReference type="ARBA" id="ARBA00023160"/>
    </source>
</evidence>
<dbReference type="PIRSF" id="PIRSF000126">
    <property type="entry name" value="11-beta-HSD1"/>
    <property type="match status" value="1"/>
</dbReference>
<dbReference type="GO" id="GO:0006694">
    <property type="term" value="P:steroid biosynthetic process"/>
    <property type="evidence" value="ECO:0007669"/>
    <property type="project" value="UniProtKB-KW"/>
</dbReference>
<evidence type="ECO:0000256" key="9">
    <source>
        <dbReference type="ARBA" id="ARBA00038261"/>
    </source>
</evidence>